<name>A0A6N3D0G2_9BACT</name>
<organism evidence="1">
    <name type="scientific">Paraprevotella clara</name>
    <dbReference type="NCBI Taxonomy" id="454154"/>
    <lineage>
        <taxon>Bacteria</taxon>
        <taxon>Pseudomonadati</taxon>
        <taxon>Bacteroidota</taxon>
        <taxon>Bacteroidia</taxon>
        <taxon>Bacteroidales</taxon>
        <taxon>Prevotellaceae</taxon>
        <taxon>Paraprevotella</taxon>
    </lineage>
</organism>
<proteinExistence type="predicted"/>
<sequence>MKKIIIPLSLILCAVSGIWTYFCNSCSVSLNALGDEVEVEHKCSSTK</sequence>
<reference evidence="1" key="1">
    <citation type="submission" date="2019-11" db="EMBL/GenBank/DDBJ databases">
        <authorList>
            <person name="Feng L."/>
        </authorList>
    </citation>
    <scope>NUCLEOTIDE SEQUENCE</scope>
    <source>
        <strain evidence="1">PclaraLFYP37</strain>
    </source>
</reference>
<evidence type="ECO:0000313" key="1">
    <source>
        <dbReference type="EMBL" id="VYU21434.1"/>
    </source>
</evidence>
<dbReference type="AlphaFoldDB" id="A0A6N3D0G2"/>
<protein>
    <submittedName>
        <fullName evidence="1">Uncharacterized protein</fullName>
    </submittedName>
</protein>
<accession>A0A6N3D0G2</accession>
<gene>
    <name evidence="1" type="ORF">PCLFYP37_02211</name>
</gene>
<dbReference type="EMBL" id="CACRUT010000015">
    <property type="protein sequence ID" value="VYU21434.1"/>
    <property type="molecule type" value="Genomic_DNA"/>
</dbReference>